<dbReference type="Proteomes" id="UP001056483">
    <property type="component" value="Chromosome"/>
</dbReference>
<dbReference type="PANTHER" id="PTHR35869">
    <property type="entry name" value="OUTER-MEMBRANE LIPOPROTEIN CARRIER PROTEIN"/>
    <property type="match status" value="1"/>
</dbReference>
<comment type="subunit">
    <text evidence="3 10">Monomer.</text>
</comment>
<dbReference type="NCBIfam" id="TIGR00547">
    <property type="entry name" value="lolA"/>
    <property type="match status" value="1"/>
</dbReference>
<evidence type="ECO:0000256" key="6">
    <source>
        <dbReference type="ARBA" id="ARBA00022729"/>
    </source>
</evidence>
<evidence type="ECO:0000256" key="5">
    <source>
        <dbReference type="ARBA" id="ARBA00022448"/>
    </source>
</evidence>
<name>A0AAE9I7A6_9ENTR</name>
<evidence type="ECO:0000313" key="11">
    <source>
        <dbReference type="EMBL" id="URJ24788.1"/>
    </source>
</evidence>
<sequence length="205" mass="24481">MTKQIIYAVFLSVIIAITVVADDTSVFVLQNRLKKINNFYVHFIQKVINSDNNVVLEYRGELWIKRPNLFNWHMISPEENFLISDGKTLWFYIPSIKQVTAYWLRNFSDNIFFMLFSGNNIYEWNEYTVSQQGDFFYLIPISNNFNLKECRIKITDRGTIEKFSIFEEKGQHVDYYLLDQNNNDIDISKFYFAPSKDIQLDDQRK</sequence>
<dbReference type="EMBL" id="CP097751">
    <property type="protein sequence ID" value="URJ27590.1"/>
    <property type="molecule type" value="Genomic_DNA"/>
</dbReference>
<dbReference type="SUPFAM" id="SSF89392">
    <property type="entry name" value="Prokaryotic lipoproteins and lipoprotein localization factors"/>
    <property type="match status" value="1"/>
</dbReference>
<keyword evidence="14" id="KW-1185">Reference proteome</keyword>
<dbReference type="Pfam" id="PF03548">
    <property type="entry name" value="LolA"/>
    <property type="match status" value="1"/>
</dbReference>
<comment type="function">
    <text evidence="10">Participates in the translocation of lipoproteins from the inner membrane to the outer membrane. Only forms a complex with a lipoprotein if the residue after the N-terminal Cys is not an aspartate (The Asp acts as a targeting signal to indicate that the lipoprotein should stay in the inner membrane).</text>
</comment>
<organism evidence="12 13">
    <name type="scientific">Candidatus Blochmanniella camponoti</name>
    <dbReference type="NCBI Taxonomy" id="108080"/>
    <lineage>
        <taxon>Bacteria</taxon>
        <taxon>Pseudomonadati</taxon>
        <taxon>Pseudomonadota</taxon>
        <taxon>Gammaproteobacteria</taxon>
        <taxon>Enterobacterales</taxon>
        <taxon>Enterobacteriaceae</taxon>
        <taxon>ant endosymbionts</taxon>
        <taxon>Candidatus Blochmanniella</taxon>
    </lineage>
</organism>
<evidence type="ECO:0000313" key="13">
    <source>
        <dbReference type="Proteomes" id="UP001056323"/>
    </source>
</evidence>
<reference evidence="12" key="1">
    <citation type="submission" date="2022-05" db="EMBL/GenBank/DDBJ databases">
        <title>Impact of host demography and evolutionary history on endosymbiont molecular evolution: a test in carpenter ants (Genus Camponotus) and their Blochmannia endosymbionts.</title>
        <authorList>
            <person name="Manthey J.D."/>
            <person name="Giron J.C."/>
            <person name="Hruska J.P."/>
        </authorList>
    </citation>
    <scope>NUCLEOTIDE SEQUENCE</scope>
    <source>
        <strain evidence="12">C-049</strain>
        <strain evidence="11">C-050</strain>
    </source>
</reference>
<dbReference type="HAMAP" id="MF_00240">
    <property type="entry name" value="LolA"/>
    <property type="match status" value="1"/>
</dbReference>
<evidence type="ECO:0000313" key="12">
    <source>
        <dbReference type="EMBL" id="URJ27590.1"/>
    </source>
</evidence>
<dbReference type="InterPro" id="IPR004564">
    <property type="entry name" value="OM_lipoprot_carrier_LolA-like"/>
</dbReference>
<dbReference type="AlphaFoldDB" id="A0AAE9I7A6"/>
<keyword evidence="8 10" id="KW-0653">Protein transport</keyword>
<dbReference type="Gene3D" id="2.50.20.10">
    <property type="entry name" value="Lipoprotein localisation LolA/LolB/LppX"/>
    <property type="match status" value="1"/>
</dbReference>
<dbReference type="EMBL" id="CP097750">
    <property type="protein sequence ID" value="URJ24788.1"/>
    <property type="molecule type" value="Genomic_DNA"/>
</dbReference>
<dbReference type="GO" id="GO:0042953">
    <property type="term" value="P:lipoprotein transport"/>
    <property type="evidence" value="ECO:0007669"/>
    <property type="project" value="InterPro"/>
</dbReference>
<comment type="similarity">
    <text evidence="2 10">Belongs to the LolA family.</text>
</comment>
<evidence type="ECO:0000256" key="8">
    <source>
        <dbReference type="ARBA" id="ARBA00022927"/>
    </source>
</evidence>
<dbReference type="KEGG" id="bhb:M9394_00250"/>
<dbReference type="PANTHER" id="PTHR35869:SF1">
    <property type="entry name" value="OUTER-MEMBRANE LIPOPROTEIN CARRIER PROTEIN"/>
    <property type="match status" value="1"/>
</dbReference>
<keyword evidence="6" id="KW-0732">Signal</keyword>
<dbReference type="InterPro" id="IPR029046">
    <property type="entry name" value="LolA/LolB/LppX"/>
</dbReference>
<keyword evidence="12" id="KW-0449">Lipoprotein</keyword>
<evidence type="ECO:0000256" key="2">
    <source>
        <dbReference type="ARBA" id="ARBA00007615"/>
    </source>
</evidence>
<dbReference type="CDD" id="cd16325">
    <property type="entry name" value="LolA"/>
    <property type="match status" value="1"/>
</dbReference>
<keyword evidence="9 10" id="KW-0143">Chaperone</keyword>
<dbReference type="GO" id="GO:0044874">
    <property type="term" value="P:lipoprotein localization to outer membrane"/>
    <property type="evidence" value="ECO:0007669"/>
    <property type="project" value="UniProtKB-UniRule"/>
</dbReference>
<protein>
    <recommendedName>
        <fullName evidence="4 10">Outer-membrane lipoprotein carrier protein</fullName>
    </recommendedName>
</protein>
<dbReference type="GO" id="GO:0030288">
    <property type="term" value="C:outer membrane-bounded periplasmic space"/>
    <property type="evidence" value="ECO:0007669"/>
    <property type="project" value="TreeGrafter"/>
</dbReference>
<evidence type="ECO:0000256" key="4">
    <source>
        <dbReference type="ARBA" id="ARBA00014035"/>
    </source>
</evidence>
<evidence type="ECO:0000256" key="9">
    <source>
        <dbReference type="ARBA" id="ARBA00023186"/>
    </source>
</evidence>
<evidence type="ECO:0000256" key="3">
    <source>
        <dbReference type="ARBA" id="ARBA00011245"/>
    </source>
</evidence>
<keyword evidence="7 10" id="KW-0574">Periplasm</keyword>
<keyword evidence="5 10" id="KW-0813">Transport</keyword>
<dbReference type="InterPro" id="IPR018323">
    <property type="entry name" value="OM_lipoprot_carrier_LolA_Pbac"/>
</dbReference>
<gene>
    <name evidence="10 12" type="primary">lolA</name>
    <name evidence="12" type="ORF">M9394_00250</name>
    <name evidence="11" type="ORF">M9404_01610</name>
</gene>
<accession>A0AAE9I7A6</accession>
<evidence type="ECO:0000256" key="1">
    <source>
        <dbReference type="ARBA" id="ARBA00004418"/>
    </source>
</evidence>
<comment type="subcellular location">
    <subcellularLocation>
        <location evidence="1 10">Periplasm</location>
    </subcellularLocation>
</comment>
<evidence type="ECO:0000256" key="7">
    <source>
        <dbReference type="ARBA" id="ARBA00022764"/>
    </source>
</evidence>
<dbReference type="RefSeq" id="WP_250247424.1">
    <property type="nucleotide sequence ID" value="NZ_CP097749.1"/>
</dbReference>
<evidence type="ECO:0000313" key="14">
    <source>
        <dbReference type="Proteomes" id="UP001056483"/>
    </source>
</evidence>
<dbReference type="Proteomes" id="UP001056323">
    <property type="component" value="Chromosome"/>
</dbReference>
<proteinExistence type="inferred from homology"/>
<evidence type="ECO:0000256" key="10">
    <source>
        <dbReference type="HAMAP-Rule" id="MF_00240"/>
    </source>
</evidence>